<name>A0AAD4MIG5_9BILA</name>
<comment type="caution">
    <text evidence="1">The sequence shown here is derived from an EMBL/GenBank/DDBJ whole genome shotgun (WGS) entry which is preliminary data.</text>
</comment>
<gene>
    <name evidence="1" type="ORF">DdX_19423</name>
</gene>
<proteinExistence type="predicted"/>
<protein>
    <submittedName>
        <fullName evidence="1">Uncharacterized protein</fullName>
    </submittedName>
</protein>
<dbReference type="EMBL" id="JAKKPZ010000377">
    <property type="protein sequence ID" value="KAI1695740.1"/>
    <property type="molecule type" value="Genomic_DNA"/>
</dbReference>
<organism evidence="1 2">
    <name type="scientific">Ditylenchus destructor</name>
    <dbReference type="NCBI Taxonomy" id="166010"/>
    <lineage>
        <taxon>Eukaryota</taxon>
        <taxon>Metazoa</taxon>
        <taxon>Ecdysozoa</taxon>
        <taxon>Nematoda</taxon>
        <taxon>Chromadorea</taxon>
        <taxon>Rhabditida</taxon>
        <taxon>Tylenchina</taxon>
        <taxon>Tylenchomorpha</taxon>
        <taxon>Sphaerularioidea</taxon>
        <taxon>Anguinidae</taxon>
        <taxon>Anguininae</taxon>
        <taxon>Ditylenchus</taxon>
    </lineage>
</organism>
<sequence>MHQRSLPVMVLFPTTKDGRYLPMITLPSILLAIIESKHRKGIECRPHMIVKGGDQSKQLGAFVRVVCACVCARQCCSLAGQITDC</sequence>
<evidence type="ECO:0000313" key="2">
    <source>
        <dbReference type="Proteomes" id="UP001201812"/>
    </source>
</evidence>
<dbReference type="AlphaFoldDB" id="A0AAD4MIG5"/>
<evidence type="ECO:0000313" key="1">
    <source>
        <dbReference type="EMBL" id="KAI1695740.1"/>
    </source>
</evidence>
<dbReference type="Proteomes" id="UP001201812">
    <property type="component" value="Unassembled WGS sequence"/>
</dbReference>
<keyword evidence="2" id="KW-1185">Reference proteome</keyword>
<accession>A0AAD4MIG5</accession>
<reference evidence="1" key="1">
    <citation type="submission" date="2022-01" db="EMBL/GenBank/DDBJ databases">
        <title>Genome Sequence Resource for Two Populations of Ditylenchus destructor, the Migratory Endoparasitic Phytonematode.</title>
        <authorList>
            <person name="Zhang H."/>
            <person name="Lin R."/>
            <person name="Xie B."/>
        </authorList>
    </citation>
    <scope>NUCLEOTIDE SEQUENCE</scope>
    <source>
        <strain evidence="1">BazhouSP</strain>
    </source>
</reference>